<keyword evidence="2" id="KW-0472">Membrane</keyword>
<accession>A0A8J8T9R7</accession>
<sequence length="246" mass="28027">MDRAGVTLLIIGTILSFFLSMLIQFIFSLLNDLSALMLLILIPIYSSGLAQPIQAIILNLIQLDLLLTDKWLANMIFTEKQQVEQDGPLNVWFGINGYKSKQGLLNIGSTSIYLLILLLGFTIICVLRCQTLTNGLQEFSVFQIHTEQRKSKKHQRSISYGTLSSGSSSSSTQHSLQHLKSISMMYVTIQLRFFNLVQGVESRIFHQCTHFNFYCAFLIWDSVCIPQDTSKSIRYQGIQRNLRDIY</sequence>
<keyword evidence="2" id="KW-1133">Transmembrane helix</keyword>
<keyword evidence="2" id="KW-0812">Transmembrane</keyword>
<proteinExistence type="predicted"/>
<keyword evidence="4" id="KW-1185">Reference proteome</keyword>
<feature type="region of interest" description="Disordered" evidence="1">
    <location>
        <begin position="153"/>
        <end position="172"/>
    </location>
</feature>
<evidence type="ECO:0000256" key="2">
    <source>
        <dbReference type="SAM" id="Phobius"/>
    </source>
</evidence>
<evidence type="ECO:0000256" key="1">
    <source>
        <dbReference type="SAM" id="MobiDB-lite"/>
    </source>
</evidence>
<comment type="caution">
    <text evidence="3">The sequence shown here is derived from an EMBL/GenBank/DDBJ whole genome shotgun (WGS) entry which is preliminary data.</text>
</comment>
<feature type="compositionally biased region" description="Low complexity" evidence="1">
    <location>
        <begin position="161"/>
        <end position="172"/>
    </location>
</feature>
<reference evidence="3" key="1">
    <citation type="submission" date="2019-06" db="EMBL/GenBank/DDBJ databases">
        <authorList>
            <person name="Zheng W."/>
        </authorList>
    </citation>
    <scope>NUCLEOTIDE SEQUENCE</scope>
    <source>
        <strain evidence="3">QDHG01</strain>
    </source>
</reference>
<feature type="transmembrane region" description="Helical" evidence="2">
    <location>
        <begin position="36"/>
        <end position="61"/>
    </location>
</feature>
<feature type="transmembrane region" description="Helical" evidence="2">
    <location>
        <begin position="7"/>
        <end position="30"/>
    </location>
</feature>
<feature type="transmembrane region" description="Helical" evidence="2">
    <location>
        <begin position="104"/>
        <end position="124"/>
    </location>
</feature>
<protein>
    <submittedName>
        <fullName evidence="3">Uncharacterized protein</fullName>
    </submittedName>
</protein>
<evidence type="ECO:0000313" key="4">
    <source>
        <dbReference type="Proteomes" id="UP000785679"/>
    </source>
</evidence>
<evidence type="ECO:0000313" key="3">
    <source>
        <dbReference type="EMBL" id="TNV86661.1"/>
    </source>
</evidence>
<gene>
    <name evidence="3" type="ORF">FGO68_gene7049</name>
</gene>
<name>A0A8J8T9R7_HALGN</name>
<organism evidence="3 4">
    <name type="scientific">Halteria grandinella</name>
    <dbReference type="NCBI Taxonomy" id="5974"/>
    <lineage>
        <taxon>Eukaryota</taxon>
        <taxon>Sar</taxon>
        <taxon>Alveolata</taxon>
        <taxon>Ciliophora</taxon>
        <taxon>Intramacronucleata</taxon>
        <taxon>Spirotrichea</taxon>
        <taxon>Stichotrichia</taxon>
        <taxon>Sporadotrichida</taxon>
        <taxon>Halteriidae</taxon>
        <taxon>Halteria</taxon>
    </lineage>
</organism>
<dbReference type="EMBL" id="RRYP01000921">
    <property type="protein sequence ID" value="TNV86661.1"/>
    <property type="molecule type" value="Genomic_DNA"/>
</dbReference>
<dbReference type="AlphaFoldDB" id="A0A8J8T9R7"/>
<dbReference type="Proteomes" id="UP000785679">
    <property type="component" value="Unassembled WGS sequence"/>
</dbReference>